<reference evidence="5" key="1">
    <citation type="journal article" date="2019" name="Int. J. Syst. Evol. Microbiol.">
        <title>The Global Catalogue of Microorganisms (GCM) 10K type strain sequencing project: providing services to taxonomists for standard genome sequencing and annotation.</title>
        <authorList>
            <consortium name="The Broad Institute Genomics Platform"/>
            <consortium name="The Broad Institute Genome Sequencing Center for Infectious Disease"/>
            <person name="Wu L."/>
            <person name="Ma J."/>
        </authorList>
    </citation>
    <scope>NUCLEOTIDE SEQUENCE [LARGE SCALE GENOMIC DNA]</scope>
    <source>
        <strain evidence="5">CCM 7640</strain>
    </source>
</reference>
<keyword evidence="1" id="KW-0378">Hydrolase</keyword>
<dbReference type="Pfam" id="PF04167">
    <property type="entry name" value="DUF402"/>
    <property type="match status" value="1"/>
</dbReference>
<accession>A0ABQ1RVA7</accession>
<dbReference type="SUPFAM" id="SSF159234">
    <property type="entry name" value="FomD-like"/>
    <property type="match status" value="1"/>
</dbReference>
<dbReference type="PANTHER" id="PTHR39159:SF1">
    <property type="entry name" value="UPF0374 PROTEIN YGAC"/>
    <property type="match status" value="1"/>
</dbReference>
<evidence type="ECO:0000313" key="5">
    <source>
        <dbReference type="Proteomes" id="UP000629365"/>
    </source>
</evidence>
<dbReference type="PANTHER" id="PTHR39159">
    <property type="match status" value="1"/>
</dbReference>
<dbReference type="InterPro" id="IPR007295">
    <property type="entry name" value="DUF402"/>
</dbReference>
<name>A0ABQ1RVA7_9MICO</name>
<evidence type="ECO:0000313" key="4">
    <source>
        <dbReference type="EMBL" id="GGD81115.1"/>
    </source>
</evidence>
<evidence type="ECO:0000256" key="1">
    <source>
        <dbReference type="ARBA" id="ARBA00022801"/>
    </source>
</evidence>
<evidence type="ECO:0000259" key="3">
    <source>
        <dbReference type="Pfam" id="PF04167"/>
    </source>
</evidence>
<keyword evidence="5" id="KW-1185">Reference proteome</keyword>
<dbReference type="InterPro" id="IPR035930">
    <property type="entry name" value="FomD-like_sf"/>
</dbReference>
<protein>
    <recommendedName>
        <fullName evidence="3">DUF402 domain-containing protein</fullName>
    </recommendedName>
</protein>
<sequence>MAGVVSGQTVDPRPTATTAPDGARDLGIAPFLSPGGQIDWHYRKPGWQTGDASNIAPMRVVRDDERGLVAWLAAGSLLEGMGAPDGQRIRTVALDQRWLVERTRIVEEWWGNGVLRIAPTGTPWSVWLFWSDATGTDWVFDGWYVNLENAHQRTGSATHSSDHVLDVEIDASGEVRLKDEDELEAAIEQGRISADEAEQITRHADAAIGAFHGGHWAFAQEWVDWRPDPAWTIPQLSDLPR</sequence>
<dbReference type="Proteomes" id="UP000629365">
    <property type="component" value="Unassembled WGS sequence"/>
</dbReference>
<organism evidence="4 5">
    <name type="scientific">Microbacterium murale</name>
    <dbReference type="NCBI Taxonomy" id="1081040"/>
    <lineage>
        <taxon>Bacteria</taxon>
        <taxon>Bacillati</taxon>
        <taxon>Actinomycetota</taxon>
        <taxon>Actinomycetes</taxon>
        <taxon>Micrococcales</taxon>
        <taxon>Microbacteriaceae</taxon>
        <taxon>Microbacterium</taxon>
    </lineage>
</organism>
<gene>
    <name evidence="4" type="ORF">GCM10007269_24890</name>
</gene>
<evidence type="ECO:0000256" key="2">
    <source>
        <dbReference type="SAM" id="MobiDB-lite"/>
    </source>
</evidence>
<feature type="region of interest" description="Disordered" evidence="2">
    <location>
        <begin position="1"/>
        <end position="25"/>
    </location>
</feature>
<proteinExistence type="predicted"/>
<feature type="domain" description="DUF402" evidence="3">
    <location>
        <begin position="101"/>
        <end position="212"/>
    </location>
</feature>
<dbReference type="EMBL" id="BMCM01000004">
    <property type="protein sequence ID" value="GGD81115.1"/>
    <property type="molecule type" value="Genomic_DNA"/>
</dbReference>
<comment type="caution">
    <text evidence="4">The sequence shown here is derived from an EMBL/GenBank/DDBJ whole genome shotgun (WGS) entry which is preliminary data.</text>
</comment>
<dbReference type="Gene3D" id="2.40.380.10">
    <property type="entry name" value="FomD-like"/>
    <property type="match status" value="1"/>
</dbReference>
<dbReference type="InterPro" id="IPR050212">
    <property type="entry name" value="Ntdp-like"/>
</dbReference>